<dbReference type="EMBL" id="BTGU01000007">
    <property type="protein sequence ID" value="GMN38224.1"/>
    <property type="molecule type" value="Genomic_DNA"/>
</dbReference>
<dbReference type="Proteomes" id="UP001187192">
    <property type="component" value="Unassembled WGS sequence"/>
</dbReference>
<feature type="compositionally biased region" description="Acidic residues" evidence="1">
    <location>
        <begin position="163"/>
        <end position="178"/>
    </location>
</feature>
<feature type="region of interest" description="Disordered" evidence="1">
    <location>
        <begin position="1"/>
        <end position="29"/>
    </location>
</feature>
<feature type="compositionally biased region" description="Basic and acidic residues" evidence="1">
    <location>
        <begin position="1"/>
        <end position="11"/>
    </location>
</feature>
<dbReference type="AlphaFoldDB" id="A0AA87ZRA2"/>
<feature type="compositionally biased region" description="Polar residues" evidence="1">
    <location>
        <begin position="18"/>
        <end position="29"/>
    </location>
</feature>
<dbReference type="PANTHER" id="PTHR34569">
    <property type="entry name" value="EXPRESSED PROTEIN"/>
    <property type="match status" value="1"/>
</dbReference>
<evidence type="ECO:0000256" key="1">
    <source>
        <dbReference type="SAM" id="MobiDB-lite"/>
    </source>
</evidence>
<accession>A0AA87ZRA2</accession>
<evidence type="ECO:0000313" key="2">
    <source>
        <dbReference type="EMBL" id="GMN38224.1"/>
    </source>
</evidence>
<organism evidence="2 3">
    <name type="scientific">Ficus carica</name>
    <name type="common">Common fig</name>
    <dbReference type="NCBI Taxonomy" id="3494"/>
    <lineage>
        <taxon>Eukaryota</taxon>
        <taxon>Viridiplantae</taxon>
        <taxon>Streptophyta</taxon>
        <taxon>Embryophyta</taxon>
        <taxon>Tracheophyta</taxon>
        <taxon>Spermatophyta</taxon>
        <taxon>Magnoliopsida</taxon>
        <taxon>eudicotyledons</taxon>
        <taxon>Gunneridae</taxon>
        <taxon>Pentapetalae</taxon>
        <taxon>rosids</taxon>
        <taxon>fabids</taxon>
        <taxon>Rosales</taxon>
        <taxon>Moraceae</taxon>
        <taxon>Ficeae</taxon>
        <taxon>Ficus</taxon>
    </lineage>
</organism>
<evidence type="ECO:0000313" key="3">
    <source>
        <dbReference type="Proteomes" id="UP001187192"/>
    </source>
</evidence>
<reference evidence="2" key="1">
    <citation type="submission" date="2023-07" db="EMBL/GenBank/DDBJ databases">
        <title>draft genome sequence of fig (Ficus carica).</title>
        <authorList>
            <person name="Takahashi T."/>
            <person name="Nishimura K."/>
        </authorList>
    </citation>
    <scope>NUCLEOTIDE SEQUENCE</scope>
</reference>
<feature type="region of interest" description="Disordered" evidence="1">
    <location>
        <begin position="157"/>
        <end position="178"/>
    </location>
</feature>
<comment type="caution">
    <text evidence="2">The sequence shown here is derived from an EMBL/GenBank/DDBJ whole genome shotgun (WGS) entry which is preliminary data.</text>
</comment>
<proteinExistence type="predicted"/>
<protein>
    <submittedName>
        <fullName evidence="2">Uncharacterized protein</fullName>
    </submittedName>
</protein>
<keyword evidence="3" id="KW-1185">Reference proteome</keyword>
<name>A0AA87ZRA2_FICCA</name>
<gene>
    <name evidence="2" type="ORF">TIFTF001_007456</name>
</gene>
<sequence>MEATEFKDPKMEFFSPPKSGSQSPRFSPPQNGFYSPRFWIQDLEMTAVQSSSVEYTSLKDILPSASASASPAAVAMSPTPSSSWHEIPIRNPLVKHAAMAYLQPMSTPTTSFGDKGGLLGKLKAMCFCHGGEYGCVGWLYDVVWRTVKEVFGELVLDRRRDSEEEDEDEEDEDDDKVD</sequence>
<dbReference type="PANTHER" id="PTHR34569:SF12">
    <property type="entry name" value="TRANSMEMBRANE PROTEIN"/>
    <property type="match status" value="1"/>
</dbReference>